<protein>
    <submittedName>
        <fullName evidence="2">Uncharacterized protein</fullName>
    </submittedName>
</protein>
<feature type="compositionally biased region" description="Polar residues" evidence="1">
    <location>
        <begin position="143"/>
        <end position="153"/>
    </location>
</feature>
<sequence length="477" mass="52285">MPPLMHPPSSGPLTRLSQALHERVEKLIITPEDNIFAPGLKERLHLPRYTAHKHAAWYERLDAIQKSRQQQIREADSSVITQKSSRLESEPDVQENEAVQTSETKVHVNKTEEMSVTTLEAVCPTGEKGVQANEHEVSEEVQDNSIEAMSVTTPEPVRSTSEEDQTKETEESSKSESNRACSTSNQYVQKGNIEQSSPSEAIEARSTSDKEAQMGGVTNSSSLEVSKRRKLNFGNYVGISQQTGSLSDARQCGPMSSAMGDAIRSHLVTDEPSLIASTANSTNAAAITSSASSNLSMPSNILSGTATGKPPTTTISPMESIAPEETISPDTLTPLTTRKPKGQELLFGIAHSTGIKSARWLDSLGGGNGTWLMHKVESVLRDSAQNPSEGRKKKHRAWCNKESSNDFINGDKHAYGCVKVEDIEHPVVPNVEWAIDIECRQTYPWIGINDMHTWRPLDEKLDNFVGFCTDFDAKQGN</sequence>
<dbReference type="EMBL" id="CP042201">
    <property type="protein sequence ID" value="QDS77181.1"/>
    <property type="molecule type" value="Genomic_DNA"/>
</dbReference>
<feature type="compositionally biased region" description="Basic and acidic residues" evidence="1">
    <location>
        <begin position="160"/>
        <end position="177"/>
    </location>
</feature>
<evidence type="ECO:0000313" key="3">
    <source>
        <dbReference type="Proteomes" id="UP000316270"/>
    </source>
</evidence>
<feature type="compositionally biased region" description="Low complexity" evidence="1">
    <location>
        <begin position="290"/>
        <end position="299"/>
    </location>
</feature>
<gene>
    <name evidence="2" type="ORF">FKW77_002021</name>
</gene>
<name>A0A517LNI6_9PEZI</name>
<feature type="region of interest" description="Disordered" evidence="1">
    <location>
        <begin position="126"/>
        <end position="224"/>
    </location>
</feature>
<feature type="region of interest" description="Disordered" evidence="1">
    <location>
        <begin position="290"/>
        <end position="338"/>
    </location>
</feature>
<feature type="compositionally biased region" description="Polar residues" evidence="1">
    <location>
        <begin position="178"/>
        <end position="199"/>
    </location>
</feature>
<feature type="region of interest" description="Disordered" evidence="1">
    <location>
        <begin position="73"/>
        <end position="109"/>
    </location>
</feature>
<dbReference type="AlphaFoldDB" id="A0A517LNI6"/>
<evidence type="ECO:0000313" key="2">
    <source>
        <dbReference type="EMBL" id="QDS77181.1"/>
    </source>
</evidence>
<dbReference type="Proteomes" id="UP000316270">
    <property type="component" value="Chromosome 17"/>
</dbReference>
<accession>A0A517LNI6</accession>
<organism evidence="2 3">
    <name type="scientific">Venturia effusa</name>
    <dbReference type="NCBI Taxonomy" id="50376"/>
    <lineage>
        <taxon>Eukaryota</taxon>
        <taxon>Fungi</taxon>
        <taxon>Dikarya</taxon>
        <taxon>Ascomycota</taxon>
        <taxon>Pezizomycotina</taxon>
        <taxon>Dothideomycetes</taxon>
        <taxon>Pleosporomycetidae</taxon>
        <taxon>Venturiales</taxon>
        <taxon>Venturiaceae</taxon>
        <taxon>Venturia</taxon>
    </lineage>
</organism>
<evidence type="ECO:0000256" key="1">
    <source>
        <dbReference type="SAM" id="MobiDB-lite"/>
    </source>
</evidence>
<proteinExistence type="predicted"/>
<keyword evidence="3" id="KW-1185">Reference proteome</keyword>
<feature type="compositionally biased region" description="Basic and acidic residues" evidence="1">
    <location>
        <begin position="202"/>
        <end position="212"/>
    </location>
</feature>
<feature type="compositionally biased region" description="Polar residues" evidence="1">
    <location>
        <begin position="300"/>
        <end position="317"/>
    </location>
</feature>
<reference evidence="2 3" key="1">
    <citation type="submission" date="2019-07" db="EMBL/GenBank/DDBJ databases">
        <title>Finished genome of Venturia effusa.</title>
        <authorList>
            <person name="Young C.A."/>
            <person name="Cox M.P."/>
            <person name="Ganley A.R.D."/>
            <person name="David W.J."/>
        </authorList>
    </citation>
    <scope>NUCLEOTIDE SEQUENCE [LARGE SCALE GENOMIC DNA]</scope>
    <source>
        <strain evidence="3">albino</strain>
    </source>
</reference>